<organism evidence="2">
    <name type="scientific">Cucumis melo</name>
    <name type="common">Muskmelon</name>
    <dbReference type="NCBI Taxonomy" id="3656"/>
    <lineage>
        <taxon>Eukaryota</taxon>
        <taxon>Viridiplantae</taxon>
        <taxon>Streptophyta</taxon>
        <taxon>Embryophyta</taxon>
        <taxon>Tracheophyta</taxon>
        <taxon>Spermatophyta</taxon>
        <taxon>Magnoliopsida</taxon>
        <taxon>eudicotyledons</taxon>
        <taxon>Gunneridae</taxon>
        <taxon>Pentapetalae</taxon>
        <taxon>rosids</taxon>
        <taxon>fabids</taxon>
        <taxon>Cucurbitales</taxon>
        <taxon>Cucurbitaceae</taxon>
        <taxon>Benincaseae</taxon>
        <taxon>Cucumis</taxon>
    </lineage>
</organism>
<accession>A0A9I9D174</accession>
<dbReference type="EnsemblPlants" id="MELO3C011519.2.1">
    <property type="protein sequence ID" value="MELO3C011519.2.1"/>
    <property type="gene ID" value="MELO3C011519.2"/>
</dbReference>
<reference evidence="2" key="1">
    <citation type="submission" date="2023-03" db="UniProtKB">
        <authorList>
            <consortium name="EnsemblPlants"/>
        </authorList>
    </citation>
    <scope>IDENTIFICATION</scope>
</reference>
<feature type="region of interest" description="Disordered" evidence="1">
    <location>
        <begin position="1"/>
        <end position="20"/>
    </location>
</feature>
<dbReference type="Gramene" id="MELO3C011519.2.1">
    <property type="protein sequence ID" value="MELO3C011519.2.1"/>
    <property type="gene ID" value="MELO3C011519.2"/>
</dbReference>
<protein>
    <submittedName>
        <fullName evidence="2">Uncharacterized protein</fullName>
    </submittedName>
</protein>
<name>A0A9I9D174_CUCME</name>
<dbReference type="AlphaFoldDB" id="A0A9I9D174"/>
<proteinExistence type="predicted"/>
<sequence>MVVKVNPRSEREMICEDTGESKSHVKDEIEYCETLVEITDESRDAGECEP</sequence>
<evidence type="ECO:0000256" key="1">
    <source>
        <dbReference type="SAM" id="MobiDB-lite"/>
    </source>
</evidence>
<feature type="compositionally biased region" description="Basic and acidic residues" evidence="1">
    <location>
        <begin position="7"/>
        <end position="20"/>
    </location>
</feature>
<evidence type="ECO:0000313" key="2">
    <source>
        <dbReference type="EnsemblPlants" id="MELO3C011519.2.1"/>
    </source>
</evidence>